<dbReference type="Proteomes" id="UP000297608">
    <property type="component" value="Unassembled WGS sequence"/>
</dbReference>
<evidence type="ECO:0008006" key="3">
    <source>
        <dbReference type="Google" id="ProtNLM"/>
    </source>
</evidence>
<comment type="caution">
    <text evidence="1">The sequence shown here is derived from an EMBL/GenBank/DDBJ whole genome shotgun (WGS) entry which is preliminary data.</text>
</comment>
<reference evidence="1 2" key="1">
    <citation type="submission" date="2019-03" db="EMBL/GenBank/DDBJ databases">
        <title>Genomics of glacier-inhabiting Cryobacterium strains.</title>
        <authorList>
            <person name="Liu Q."/>
            <person name="Xin Y.-H."/>
        </authorList>
    </citation>
    <scope>NUCLEOTIDE SEQUENCE [LARGE SCALE GENOMIC DNA]</scope>
    <source>
        <strain evidence="1 2">MDB2-B</strain>
    </source>
</reference>
<sequence>MDVAAAFVRWLIQYPYPTASDSDRLATTGLASDAPTKDLTGFFATGPNLSGGLVPDSTDYYLSTIPGVWHLESSSGTEVEATIGTGVVINGELSPNLRGSITVTLRWEGGKWKFVKSVGTRSTEDLYAIGKPFASGC</sequence>
<organism evidence="1 2">
    <name type="scientific">Cryobacterium algoricola</name>
    <dbReference type="NCBI Taxonomy" id="1259183"/>
    <lineage>
        <taxon>Bacteria</taxon>
        <taxon>Bacillati</taxon>
        <taxon>Actinomycetota</taxon>
        <taxon>Actinomycetes</taxon>
        <taxon>Micrococcales</taxon>
        <taxon>Microbacteriaceae</taxon>
        <taxon>Cryobacterium</taxon>
    </lineage>
</organism>
<keyword evidence="2" id="KW-1185">Reference proteome</keyword>
<gene>
    <name evidence="1" type="ORF">E3O44_06880</name>
</gene>
<accession>A0ABY2IBD1</accession>
<dbReference type="EMBL" id="SOFG01000011">
    <property type="protein sequence ID" value="TFB86885.1"/>
    <property type="molecule type" value="Genomic_DNA"/>
</dbReference>
<name>A0ABY2IBD1_9MICO</name>
<evidence type="ECO:0000313" key="1">
    <source>
        <dbReference type="EMBL" id="TFB86885.1"/>
    </source>
</evidence>
<proteinExistence type="predicted"/>
<evidence type="ECO:0000313" key="2">
    <source>
        <dbReference type="Proteomes" id="UP000297608"/>
    </source>
</evidence>
<protein>
    <recommendedName>
        <fullName evidence="3">DUF4440 domain-containing protein</fullName>
    </recommendedName>
</protein>
<dbReference type="RefSeq" id="WP_134533858.1">
    <property type="nucleotide sequence ID" value="NZ_SOFG01000011.1"/>
</dbReference>